<dbReference type="Gene3D" id="2.170.130.10">
    <property type="entry name" value="TonB-dependent receptor, plug domain"/>
    <property type="match status" value="1"/>
</dbReference>
<dbReference type="Gene3D" id="2.40.170.20">
    <property type="entry name" value="TonB-dependent receptor, beta-barrel domain"/>
    <property type="match status" value="1"/>
</dbReference>
<dbReference type="InterPro" id="IPR023996">
    <property type="entry name" value="TonB-dep_OMP_SusC/RagA"/>
</dbReference>
<evidence type="ECO:0000259" key="9">
    <source>
        <dbReference type="Pfam" id="PF07715"/>
    </source>
</evidence>
<dbReference type="InterPro" id="IPR037066">
    <property type="entry name" value="Plug_dom_sf"/>
</dbReference>
<evidence type="ECO:0000256" key="3">
    <source>
        <dbReference type="ARBA" id="ARBA00022452"/>
    </source>
</evidence>
<dbReference type="NCBIfam" id="TIGR04056">
    <property type="entry name" value="OMP_RagA_SusC"/>
    <property type="match status" value="1"/>
</dbReference>
<accession>A0AB33JU43</accession>
<keyword evidence="7 8" id="KW-0998">Cell outer membrane</keyword>
<evidence type="ECO:0000256" key="8">
    <source>
        <dbReference type="PROSITE-ProRule" id="PRU01360"/>
    </source>
</evidence>
<keyword evidence="3 8" id="KW-1134">Transmembrane beta strand</keyword>
<dbReference type="AlphaFoldDB" id="A0AB33JU43"/>
<evidence type="ECO:0000256" key="1">
    <source>
        <dbReference type="ARBA" id="ARBA00004571"/>
    </source>
</evidence>
<organism evidence="10">
    <name type="scientific">Prevotella sp. GTC17262</name>
    <dbReference type="NCBI Taxonomy" id="3236797"/>
    <lineage>
        <taxon>Bacteria</taxon>
        <taxon>Pseudomonadati</taxon>
        <taxon>Bacteroidota</taxon>
        <taxon>Bacteroidia</taxon>
        <taxon>Bacteroidales</taxon>
        <taxon>Prevotellaceae</taxon>
        <taxon>Prevotella</taxon>
    </lineage>
</organism>
<evidence type="ECO:0000256" key="6">
    <source>
        <dbReference type="ARBA" id="ARBA00023136"/>
    </source>
</evidence>
<dbReference type="InterPro" id="IPR039426">
    <property type="entry name" value="TonB-dep_rcpt-like"/>
</dbReference>
<name>A0AB33JU43_9BACT</name>
<evidence type="ECO:0000256" key="4">
    <source>
        <dbReference type="ARBA" id="ARBA00022692"/>
    </source>
</evidence>
<keyword evidence="4 8" id="KW-0812">Transmembrane</keyword>
<gene>
    <name evidence="10" type="ORF">GTC17262_22860</name>
</gene>
<sequence>MGMALAQIHVTGTVTSAEDGQPVIGASVKVVGTNTGAATNLDGQFSMTVPNNAKLEISYIGMKSQIVKAAANLKVVLQADDHVLDEVIVTGYGNFKKSSFTGAAASMSTEKLSDVPSMSVEDKLSGNIPGVSISTSSGQPGAMNFIRIRGMGSINAGNDPLIVIDGTPMQSGNISSFHDPTTGDGYNSAGTNVLSTLNSNDIESITVIKDAAAASLYGSRAANGVIVITTKSGGVGKTKVDFRGDWGFSNMAVNYRPTLNGDDRRALIYQGLKNYVFDGNAGDATDEAAATAFADSHIDDYAAKPKHGWANWKDAIFKNGSNQNYQASISGGNEKTKFYSSVSYGKQEGVIEGSELERMTGNANLNHTFGRFKLDVTTLFSSMNQKAVADGGASFSGALPNAIWFLGPSNAIYDKDGNMVEHTDGAYNGGINPIFENKHQFDITKTKRSYSTIALEWNIWDNLKLREKVAYDYINSVEDVLWDKYSNDGNKSQGVLQRVNNEFITMNTQTQLSYVKSFGLHNIDALLGFETESWHQNNQYIHGDSYPGDLYEFVNAGSTSAESYKYDSKMTSVLGRLNYNYDNKYYAGGSFRRDGSSRMARENRWGSFWSLSGAWRFGGEKFMESLKSVVTDGKLRVSYGVNGTQPSGLYNYMNLYKYGEYYNGFNGMGIIGIANKDLKWEQNKAWNFGLDLTLIDRISVTLDYYVRNTSNLIMNRPVSFVPGYYDSSSYGATVAQNIGSMRNSGIELTIQSTNIQTPDFTWTTSLNLGHNSNKVTALTGDEDQIITGTMIHKVGKPYYSYYMYEYAGVDSKTGLESFYINDGSENARQTTTDVSKAKKVIVGKHDPAIEGGLSNYIKWKFIDFNFTMAYKLGGDSYDFATWLHDNGGTYALYGAIPSYYKLADMWKQEGDNAKLPKFQTEYGKRVTSSRWLMPNDYLRLKNLTVGFSAPQQWIRRYGLNKARLYFSANNLLTWKSDDMFVDPETPTDGLCTFEMPALRTFTFGVELSF</sequence>
<dbReference type="PANTHER" id="PTHR30069">
    <property type="entry name" value="TONB-DEPENDENT OUTER MEMBRANE RECEPTOR"/>
    <property type="match status" value="1"/>
</dbReference>
<dbReference type="GO" id="GO:0015344">
    <property type="term" value="F:siderophore uptake transmembrane transporter activity"/>
    <property type="evidence" value="ECO:0007669"/>
    <property type="project" value="TreeGrafter"/>
</dbReference>
<evidence type="ECO:0000313" key="10">
    <source>
        <dbReference type="EMBL" id="BFO82095.1"/>
    </source>
</evidence>
<dbReference type="Gene3D" id="2.60.40.1120">
    <property type="entry name" value="Carboxypeptidase-like, regulatory domain"/>
    <property type="match status" value="1"/>
</dbReference>
<keyword evidence="10" id="KW-0675">Receptor</keyword>
<dbReference type="SUPFAM" id="SSF56935">
    <property type="entry name" value="Porins"/>
    <property type="match status" value="1"/>
</dbReference>
<dbReference type="EMBL" id="AP035789">
    <property type="protein sequence ID" value="BFO82095.1"/>
    <property type="molecule type" value="Genomic_DNA"/>
</dbReference>
<protein>
    <submittedName>
        <fullName evidence="10">TonB-dependent receptor</fullName>
    </submittedName>
</protein>
<proteinExistence type="inferred from homology"/>
<dbReference type="Pfam" id="PF13715">
    <property type="entry name" value="CarbopepD_reg_2"/>
    <property type="match status" value="1"/>
</dbReference>
<dbReference type="InterPro" id="IPR008969">
    <property type="entry name" value="CarboxyPept-like_regulatory"/>
</dbReference>
<keyword evidence="2 8" id="KW-0813">Transport</keyword>
<comment type="similarity">
    <text evidence="8">Belongs to the TonB-dependent receptor family.</text>
</comment>
<dbReference type="GO" id="GO:0009279">
    <property type="term" value="C:cell outer membrane"/>
    <property type="evidence" value="ECO:0007669"/>
    <property type="project" value="UniProtKB-SubCell"/>
</dbReference>
<dbReference type="InterPro" id="IPR012910">
    <property type="entry name" value="Plug_dom"/>
</dbReference>
<keyword evidence="6 8" id="KW-0472">Membrane</keyword>
<dbReference type="InterPro" id="IPR023997">
    <property type="entry name" value="TonB-dep_OMP_SusC/RagA_CS"/>
</dbReference>
<dbReference type="SUPFAM" id="SSF49464">
    <property type="entry name" value="Carboxypeptidase regulatory domain-like"/>
    <property type="match status" value="1"/>
</dbReference>
<evidence type="ECO:0000256" key="5">
    <source>
        <dbReference type="ARBA" id="ARBA00022729"/>
    </source>
</evidence>
<dbReference type="InterPro" id="IPR036942">
    <property type="entry name" value="Beta-barrel_TonB_sf"/>
</dbReference>
<dbReference type="NCBIfam" id="TIGR04057">
    <property type="entry name" value="SusC_RagA_signa"/>
    <property type="match status" value="1"/>
</dbReference>
<dbReference type="PANTHER" id="PTHR30069:SF29">
    <property type="entry name" value="HEMOGLOBIN AND HEMOGLOBIN-HAPTOGLOBIN-BINDING PROTEIN 1-RELATED"/>
    <property type="match status" value="1"/>
</dbReference>
<dbReference type="PROSITE" id="PS52016">
    <property type="entry name" value="TONB_DEPENDENT_REC_3"/>
    <property type="match status" value="1"/>
</dbReference>
<reference evidence="10" key="1">
    <citation type="submission" date="2024-07" db="EMBL/GenBank/DDBJ databases">
        <title>Complete genome sequence of Prevotella sp. YM-2024 GTC17262.</title>
        <authorList>
            <person name="Hayashi M."/>
            <person name="Muto Y."/>
            <person name="Tanaka K."/>
            <person name="Niwa H."/>
        </authorList>
    </citation>
    <scope>NUCLEOTIDE SEQUENCE</scope>
    <source>
        <strain evidence="10">GTC17262</strain>
    </source>
</reference>
<feature type="domain" description="TonB-dependent receptor plug" evidence="9">
    <location>
        <begin position="97"/>
        <end position="225"/>
    </location>
</feature>
<dbReference type="Pfam" id="PF07715">
    <property type="entry name" value="Plug"/>
    <property type="match status" value="1"/>
</dbReference>
<dbReference type="GO" id="GO:0044718">
    <property type="term" value="P:siderophore transmembrane transport"/>
    <property type="evidence" value="ECO:0007669"/>
    <property type="project" value="TreeGrafter"/>
</dbReference>
<evidence type="ECO:0000256" key="7">
    <source>
        <dbReference type="ARBA" id="ARBA00023237"/>
    </source>
</evidence>
<evidence type="ECO:0000256" key="2">
    <source>
        <dbReference type="ARBA" id="ARBA00022448"/>
    </source>
</evidence>
<comment type="subcellular location">
    <subcellularLocation>
        <location evidence="1 8">Cell outer membrane</location>
        <topology evidence="1 8">Multi-pass membrane protein</topology>
    </subcellularLocation>
</comment>
<keyword evidence="5" id="KW-0732">Signal</keyword>